<dbReference type="RefSeq" id="WP_198875209.1">
    <property type="nucleotide sequence ID" value="NZ_JAEKMH010000001.1"/>
</dbReference>
<evidence type="ECO:0000313" key="2">
    <source>
        <dbReference type="Proteomes" id="UP000602124"/>
    </source>
</evidence>
<sequence>MSTAKEIKAFVAPFLERHPELRLHKRRVFRPQVRHCVVGISFEVPHYRGEIIPRWEVSYLFAPPPYSAAGFGGRLEKGWGELGDPGLQTRVFADMDRVLQDIIPAGTSIENAIEVNRHAPSYFGEMTPQGHALLLAALGRFEEAQPILQEDVARNRLNFARAAGSGLKGASASNPSHGYAEWLATIENLEKLLELLRAQQTLAVSSLLHEWEAIGAEYHGIKRYWEPSPFPFERV</sequence>
<accession>A0A934IWD0</accession>
<keyword evidence="2" id="KW-1185">Reference proteome</keyword>
<protein>
    <recommendedName>
        <fullName evidence="3">DUF4304 domain-containing protein</fullName>
    </recommendedName>
</protein>
<dbReference type="AlphaFoldDB" id="A0A934IWD0"/>
<organism evidence="1 2">
    <name type="scientific">Devosia sediminis</name>
    <dbReference type="NCBI Taxonomy" id="2798801"/>
    <lineage>
        <taxon>Bacteria</taxon>
        <taxon>Pseudomonadati</taxon>
        <taxon>Pseudomonadota</taxon>
        <taxon>Alphaproteobacteria</taxon>
        <taxon>Hyphomicrobiales</taxon>
        <taxon>Devosiaceae</taxon>
        <taxon>Devosia</taxon>
    </lineage>
</organism>
<evidence type="ECO:0008006" key="3">
    <source>
        <dbReference type="Google" id="ProtNLM"/>
    </source>
</evidence>
<reference evidence="1" key="1">
    <citation type="submission" date="2020-12" db="EMBL/GenBank/DDBJ databases">
        <title>Devosia sp. MSA67 isolated from Mo River.</title>
        <authorList>
            <person name="Ma F."/>
            <person name="Zi Z."/>
        </authorList>
    </citation>
    <scope>NUCLEOTIDE SEQUENCE</scope>
    <source>
        <strain evidence="1">MSA67</strain>
    </source>
</reference>
<gene>
    <name evidence="1" type="ORF">JEQ47_04640</name>
</gene>
<comment type="caution">
    <text evidence="1">The sequence shown here is derived from an EMBL/GenBank/DDBJ whole genome shotgun (WGS) entry which is preliminary data.</text>
</comment>
<dbReference type="EMBL" id="JAEKMH010000001">
    <property type="protein sequence ID" value="MBJ3784003.1"/>
    <property type="molecule type" value="Genomic_DNA"/>
</dbReference>
<evidence type="ECO:0000313" key="1">
    <source>
        <dbReference type="EMBL" id="MBJ3784003.1"/>
    </source>
</evidence>
<proteinExistence type="predicted"/>
<name>A0A934IWD0_9HYPH</name>
<dbReference type="Proteomes" id="UP000602124">
    <property type="component" value="Unassembled WGS sequence"/>
</dbReference>